<feature type="domain" description="UBC core" evidence="2">
    <location>
        <begin position="9"/>
        <end position="121"/>
    </location>
</feature>
<dbReference type="OrthoDB" id="10069349at2759"/>
<dbReference type="InterPro" id="IPR016135">
    <property type="entry name" value="UBQ-conjugating_enzyme/RWD"/>
</dbReference>
<reference evidence="3" key="2">
    <citation type="journal article" date="2022" name="Microb. Genom.">
        <title>A chromosome-scale genome assembly of the tomato pathogen Cladosporium fulvum reveals a compartmentalized genome architecture and the presence of a dispensable chromosome.</title>
        <authorList>
            <person name="Zaccaron A.Z."/>
            <person name="Chen L.H."/>
            <person name="Samaras A."/>
            <person name="Stergiopoulos I."/>
        </authorList>
    </citation>
    <scope>NUCLEOTIDE SEQUENCE</scope>
    <source>
        <strain evidence="3">Race5_Kim</strain>
    </source>
</reference>
<proteinExistence type="predicted"/>
<dbReference type="InterPro" id="IPR050113">
    <property type="entry name" value="Ub_conjugating_enzyme"/>
</dbReference>
<dbReference type="Pfam" id="PF00179">
    <property type="entry name" value="UQ_con"/>
    <property type="match status" value="1"/>
</dbReference>
<keyword evidence="1" id="KW-0833">Ubl conjugation pathway</keyword>
<reference evidence="3" key="1">
    <citation type="submission" date="2021-12" db="EMBL/GenBank/DDBJ databases">
        <authorList>
            <person name="Zaccaron A."/>
            <person name="Stergiopoulos I."/>
        </authorList>
    </citation>
    <scope>NUCLEOTIDE SEQUENCE</scope>
    <source>
        <strain evidence="3">Race5_Kim</strain>
    </source>
</reference>
<dbReference type="Gene3D" id="3.10.110.10">
    <property type="entry name" value="Ubiquitin Conjugating Enzyme"/>
    <property type="match status" value="1"/>
</dbReference>
<dbReference type="CDD" id="cd00195">
    <property type="entry name" value="UBCc_UEV"/>
    <property type="match status" value="1"/>
</dbReference>
<dbReference type="GeneID" id="71984600"/>
<evidence type="ECO:0000313" key="4">
    <source>
        <dbReference type="Proteomes" id="UP000756132"/>
    </source>
</evidence>
<sequence length="121" mass="13435">MRSPTGFTMAQQRLTEELKELEKNPRDGIVATIMDEDVFEWLARIAGPAGEPDYDLMLHMPKDYPSSPPKVAFVTKVDHPKVNKNGAIDIAILTQEGWREELTVAKCMSDAMGGKGVMSRS</sequence>
<name>A0A9Q8LEV0_PASFU</name>
<evidence type="ECO:0000259" key="2">
    <source>
        <dbReference type="PROSITE" id="PS50127"/>
    </source>
</evidence>
<dbReference type="SUPFAM" id="SSF54495">
    <property type="entry name" value="UBC-like"/>
    <property type="match status" value="1"/>
</dbReference>
<protein>
    <submittedName>
        <fullName evidence="3">Ubiquitin-conjugating enzyme E2 8</fullName>
    </submittedName>
</protein>
<dbReference type="PANTHER" id="PTHR24067">
    <property type="entry name" value="UBIQUITIN-CONJUGATING ENZYME E2"/>
    <property type="match status" value="1"/>
</dbReference>
<dbReference type="PROSITE" id="PS50127">
    <property type="entry name" value="UBC_2"/>
    <property type="match status" value="1"/>
</dbReference>
<organism evidence="3 4">
    <name type="scientific">Passalora fulva</name>
    <name type="common">Tomato leaf mold</name>
    <name type="synonym">Cladosporium fulvum</name>
    <dbReference type="NCBI Taxonomy" id="5499"/>
    <lineage>
        <taxon>Eukaryota</taxon>
        <taxon>Fungi</taxon>
        <taxon>Dikarya</taxon>
        <taxon>Ascomycota</taxon>
        <taxon>Pezizomycotina</taxon>
        <taxon>Dothideomycetes</taxon>
        <taxon>Dothideomycetidae</taxon>
        <taxon>Mycosphaerellales</taxon>
        <taxon>Mycosphaerellaceae</taxon>
        <taxon>Fulvia</taxon>
    </lineage>
</organism>
<evidence type="ECO:0000256" key="1">
    <source>
        <dbReference type="ARBA" id="ARBA00022786"/>
    </source>
</evidence>
<gene>
    <name evidence="3" type="ORF">CLAFUR5_04722</name>
</gene>
<evidence type="ECO:0000313" key="3">
    <source>
        <dbReference type="EMBL" id="UJO16113.1"/>
    </source>
</evidence>
<dbReference type="KEGG" id="ffu:CLAFUR5_04722"/>
<accession>A0A9Q8LEV0</accession>
<dbReference type="EMBL" id="CP090166">
    <property type="protein sequence ID" value="UJO16113.1"/>
    <property type="molecule type" value="Genomic_DNA"/>
</dbReference>
<keyword evidence="4" id="KW-1185">Reference proteome</keyword>
<dbReference type="Proteomes" id="UP000756132">
    <property type="component" value="Chromosome 4"/>
</dbReference>
<dbReference type="SMART" id="SM00212">
    <property type="entry name" value="UBCc"/>
    <property type="match status" value="1"/>
</dbReference>
<dbReference type="AlphaFoldDB" id="A0A9Q8LEV0"/>
<dbReference type="RefSeq" id="XP_047760479.1">
    <property type="nucleotide sequence ID" value="XM_047903870.1"/>
</dbReference>
<dbReference type="InterPro" id="IPR000608">
    <property type="entry name" value="UBC"/>
</dbReference>